<dbReference type="InterPro" id="IPR050228">
    <property type="entry name" value="Carboxylesterase_BioH"/>
</dbReference>
<dbReference type="GO" id="GO:0016787">
    <property type="term" value="F:hydrolase activity"/>
    <property type="evidence" value="ECO:0007669"/>
    <property type="project" value="UniProtKB-KW"/>
</dbReference>
<dbReference type="Gene3D" id="3.40.50.1820">
    <property type="entry name" value="alpha/beta hydrolase"/>
    <property type="match status" value="1"/>
</dbReference>
<name>A0ABT5IH57_9CAUL</name>
<feature type="domain" description="AB hydrolase-1" evidence="1">
    <location>
        <begin position="57"/>
        <end position="305"/>
    </location>
</feature>
<protein>
    <submittedName>
        <fullName evidence="2">Alpha/beta hydrolase</fullName>
    </submittedName>
</protein>
<keyword evidence="3" id="KW-1185">Reference proteome</keyword>
<dbReference type="PROSITE" id="PS51257">
    <property type="entry name" value="PROKAR_LIPOPROTEIN"/>
    <property type="match status" value="1"/>
</dbReference>
<dbReference type="Proteomes" id="UP001216595">
    <property type="component" value="Unassembled WGS sequence"/>
</dbReference>
<dbReference type="EMBL" id="JAQQKW010000009">
    <property type="protein sequence ID" value="MDC7695519.1"/>
    <property type="molecule type" value="Genomic_DNA"/>
</dbReference>
<dbReference type="PANTHER" id="PTHR43194">
    <property type="entry name" value="HYDROLASE ALPHA/BETA FOLD FAMILY"/>
    <property type="match status" value="1"/>
</dbReference>
<dbReference type="PANTHER" id="PTHR43194:SF2">
    <property type="entry name" value="PEROXISOMAL MEMBRANE PROTEIN LPX1"/>
    <property type="match status" value="1"/>
</dbReference>
<gene>
    <name evidence="2" type="ORF">PQU94_14655</name>
</gene>
<comment type="caution">
    <text evidence="2">The sequence shown here is derived from an EMBL/GenBank/DDBJ whole genome shotgun (WGS) entry which is preliminary data.</text>
</comment>
<dbReference type="RefSeq" id="WP_272742181.1">
    <property type="nucleotide sequence ID" value="NZ_JAQQKW010000009.1"/>
</dbReference>
<accession>A0ABT5IH57</accession>
<keyword evidence="2" id="KW-0378">Hydrolase</keyword>
<dbReference type="SUPFAM" id="SSF53474">
    <property type="entry name" value="alpha/beta-Hydrolases"/>
    <property type="match status" value="1"/>
</dbReference>
<dbReference type="InterPro" id="IPR029058">
    <property type="entry name" value="AB_hydrolase_fold"/>
</dbReference>
<dbReference type="InterPro" id="IPR000073">
    <property type="entry name" value="AB_hydrolase_1"/>
</dbReference>
<sequence length="312" mass="33825">MFKRSPCARSRPGLVFWLTIAFAIVIACASGVKAATPFPDAPTARFSVEVVGTGPDLILIPGLNCSREVWEATAERLKGRYRLHLLHIAGFAGEPAAGNAEGPVITPSVEALNAYIVQNKLKDPIVVGHSLGGLMGLKLATSHPQALSKLVVVDALPFIGVLFNPVATVDTIAPQAARMRDAMRNVDDATYKAQQDAARAALTAATTDAERNPRRIALWTALSDRRVSAQAFYDDMTLDLRPELPKITAPVTVLVPHHASMPFTAPQTYGFYEQQYKGTPKLRIVGIEDSRHFIMYDQPQAFAEALEAALQK</sequence>
<organism evidence="2 3">
    <name type="scientific">Asticcacaulis currens</name>
    <dbReference type="NCBI Taxonomy" id="2984210"/>
    <lineage>
        <taxon>Bacteria</taxon>
        <taxon>Pseudomonadati</taxon>
        <taxon>Pseudomonadota</taxon>
        <taxon>Alphaproteobacteria</taxon>
        <taxon>Caulobacterales</taxon>
        <taxon>Caulobacteraceae</taxon>
        <taxon>Asticcacaulis</taxon>
    </lineage>
</organism>
<evidence type="ECO:0000313" key="2">
    <source>
        <dbReference type="EMBL" id="MDC7695519.1"/>
    </source>
</evidence>
<evidence type="ECO:0000313" key="3">
    <source>
        <dbReference type="Proteomes" id="UP001216595"/>
    </source>
</evidence>
<evidence type="ECO:0000259" key="1">
    <source>
        <dbReference type="Pfam" id="PF12697"/>
    </source>
</evidence>
<proteinExistence type="predicted"/>
<dbReference type="Pfam" id="PF12697">
    <property type="entry name" value="Abhydrolase_6"/>
    <property type="match status" value="1"/>
</dbReference>
<reference evidence="2 3" key="1">
    <citation type="submission" date="2023-01" db="EMBL/GenBank/DDBJ databases">
        <title>Novel species of the genus Asticcacaulis isolated from rivers.</title>
        <authorList>
            <person name="Lu H."/>
        </authorList>
    </citation>
    <scope>NUCLEOTIDE SEQUENCE [LARGE SCALE GENOMIC DNA]</scope>
    <source>
        <strain evidence="2 3">DXS10W</strain>
    </source>
</reference>